<gene>
    <name evidence="1" type="ORF">CTOB1V02_LOCUS4331</name>
</gene>
<sequence length="76" mass="8659">MLAKTAILLLLGYSVLLVVVSSRGISETDDIDKKIPVEEVETDVLERQDLCLLTKRKPPHFRPVRLASWNFMYTEG</sequence>
<dbReference type="EMBL" id="OB660823">
    <property type="protein sequence ID" value="CAD7226413.1"/>
    <property type="molecule type" value="Genomic_DNA"/>
</dbReference>
<proteinExistence type="predicted"/>
<reference evidence="1" key="1">
    <citation type="submission" date="2020-11" db="EMBL/GenBank/DDBJ databases">
        <authorList>
            <person name="Tran Van P."/>
        </authorList>
    </citation>
    <scope>NUCLEOTIDE SEQUENCE</scope>
</reference>
<accession>A0A7R8W7J3</accession>
<name>A0A7R8W7J3_9CRUS</name>
<protein>
    <submittedName>
        <fullName evidence="1">Uncharacterized protein</fullName>
    </submittedName>
</protein>
<dbReference type="AlphaFoldDB" id="A0A7R8W7J3"/>
<evidence type="ECO:0000313" key="1">
    <source>
        <dbReference type="EMBL" id="CAD7226413.1"/>
    </source>
</evidence>
<organism evidence="1">
    <name type="scientific">Cyprideis torosa</name>
    <dbReference type="NCBI Taxonomy" id="163714"/>
    <lineage>
        <taxon>Eukaryota</taxon>
        <taxon>Metazoa</taxon>
        <taxon>Ecdysozoa</taxon>
        <taxon>Arthropoda</taxon>
        <taxon>Crustacea</taxon>
        <taxon>Oligostraca</taxon>
        <taxon>Ostracoda</taxon>
        <taxon>Podocopa</taxon>
        <taxon>Podocopida</taxon>
        <taxon>Cytherocopina</taxon>
        <taxon>Cytheroidea</taxon>
        <taxon>Cytherideidae</taxon>
        <taxon>Cyprideis</taxon>
    </lineage>
</organism>